<protein>
    <recommendedName>
        <fullName evidence="1">Condensation domain-containing protein</fullName>
    </recommendedName>
</protein>
<dbReference type="PANTHER" id="PTHR45527">
    <property type="entry name" value="NONRIBOSOMAL PEPTIDE SYNTHETASE"/>
    <property type="match status" value="1"/>
</dbReference>
<dbReference type="Proteomes" id="UP000195880">
    <property type="component" value="Chromosome"/>
</dbReference>
<dbReference type="Gene3D" id="3.30.559.10">
    <property type="entry name" value="Chloramphenicol acetyltransferase-like domain"/>
    <property type="match status" value="1"/>
</dbReference>
<evidence type="ECO:0000259" key="1">
    <source>
        <dbReference type="Pfam" id="PF00668"/>
    </source>
</evidence>
<dbReference type="SUPFAM" id="SSF52777">
    <property type="entry name" value="CoA-dependent acyltransferases"/>
    <property type="match status" value="2"/>
</dbReference>
<dbReference type="PANTHER" id="PTHR45527:SF1">
    <property type="entry name" value="FATTY ACID SYNTHASE"/>
    <property type="match status" value="1"/>
</dbReference>
<feature type="domain" description="Condensation" evidence="1">
    <location>
        <begin position="1"/>
        <end position="174"/>
    </location>
</feature>
<accession>A0A1Z1WR07</accession>
<evidence type="ECO:0000313" key="2">
    <source>
        <dbReference type="EMBL" id="ARX88829.1"/>
    </source>
</evidence>
<organism evidence="2 3">
    <name type="scientific">Streptomyces alboflavus</name>
    <dbReference type="NCBI Taxonomy" id="67267"/>
    <lineage>
        <taxon>Bacteria</taxon>
        <taxon>Bacillati</taxon>
        <taxon>Actinomycetota</taxon>
        <taxon>Actinomycetes</taxon>
        <taxon>Kitasatosporales</taxon>
        <taxon>Streptomycetaceae</taxon>
        <taxon>Streptomyces</taxon>
    </lineage>
</organism>
<dbReference type="GO" id="GO:0044550">
    <property type="term" value="P:secondary metabolite biosynthetic process"/>
    <property type="evidence" value="ECO:0007669"/>
    <property type="project" value="TreeGrafter"/>
</dbReference>
<evidence type="ECO:0000313" key="3">
    <source>
        <dbReference type="Proteomes" id="UP000195880"/>
    </source>
</evidence>
<dbReference type="GO" id="GO:0005829">
    <property type="term" value="C:cytosol"/>
    <property type="evidence" value="ECO:0007669"/>
    <property type="project" value="TreeGrafter"/>
</dbReference>
<dbReference type="AlphaFoldDB" id="A0A1Z1WR07"/>
<dbReference type="GO" id="GO:0003824">
    <property type="term" value="F:catalytic activity"/>
    <property type="evidence" value="ECO:0007669"/>
    <property type="project" value="InterPro"/>
</dbReference>
<dbReference type="KEGG" id="salf:SMD44_08316"/>
<reference evidence="2 3" key="1">
    <citation type="submission" date="2017-05" db="EMBL/GenBank/DDBJ databases">
        <title>Streptomyces alboflavus Genome sequencing and assembly.</title>
        <authorList>
            <person name="Wang Y."/>
            <person name="Du B."/>
            <person name="Ding Y."/>
            <person name="Liu H."/>
            <person name="Hou Q."/>
            <person name="Liu K."/>
            <person name="Wang C."/>
            <person name="Yao L."/>
        </authorList>
    </citation>
    <scope>NUCLEOTIDE SEQUENCE [LARGE SCALE GENOMIC DNA]</scope>
    <source>
        <strain evidence="2 3">MDJK44</strain>
    </source>
</reference>
<name>A0A1Z1WR07_9ACTN</name>
<keyword evidence="3" id="KW-1185">Reference proteome</keyword>
<dbReference type="InterPro" id="IPR001242">
    <property type="entry name" value="Condensation_dom"/>
</dbReference>
<dbReference type="EMBL" id="CP021748">
    <property type="protein sequence ID" value="ARX88829.1"/>
    <property type="molecule type" value="Genomic_DNA"/>
</dbReference>
<dbReference type="GO" id="GO:0043041">
    <property type="term" value="P:amino acid activation for nonribosomal peptide biosynthetic process"/>
    <property type="evidence" value="ECO:0007669"/>
    <property type="project" value="TreeGrafter"/>
</dbReference>
<dbReference type="Gene3D" id="3.30.559.30">
    <property type="entry name" value="Nonribosomal peptide synthetase, condensation domain"/>
    <property type="match status" value="1"/>
</dbReference>
<sequence length="191" mass="20862">MLLLLVHHIACDGWSFAPLTEDLTAAYETRRVASAEGHGHDSPALAPAVQYADYGLWQRDLLGDPDDPASPLAHQLAYWRRQLADLPEQVDLPFARPRPATPGYGGETLSVAWDAELHRRLSALAQETGTSLFMVLQAGLAALLTRLGAGTDIPVGSPIAGRTDQSLDRSVGFFRQHPRHPQRHLGQPRLP</sequence>
<gene>
    <name evidence="2" type="ORF">SMD44_08316</name>
</gene>
<dbReference type="Pfam" id="PF00668">
    <property type="entry name" value="Condensation"/>
    <property type="match status" value="1"/>
</dbReference>
<proteinExistence type="predicted"/>
<dbReference type="GO" id="GO:0008610">
    <property type="term" value="P:lipid biosynthetic process"/>
    <property type="evidence" value="ECO:0007669"/>
    <property type="project" value="UniProtKB-ARBA"/>
</dbReference>
<dbReference type="InterPro" id="IPR023213">
    <property type="entry name" value="CAT-like_dom_sf"/>
</dbReference>
<dbReference type="GO" id="GO:0031177">
    <property type="term" value="F:phosphopantetheine binding"/>
    <property type="evidence" value="ECO:0007669"/>
    <property type="project" value="TreeGrafter"/>
</dbReference>